<keyword evidence="9" id="KW-1185">Reference proteome</keyword>
<evidence type="ECO:0000256" key="4">
    <source>
        <dbReference type="ARBA" id="ARBA00022827"/>
    </source>
</evidence>
<evidence type="ECO:0000256" key="2">
    <source>
        <dbReference type="ARBA" id="ARBA00010790"/>
    </source>
</evidence>
<comment type="cofactor">
    <cofactor evidence="1">
        <name>FAD</name>
        <dbReference type="ChEBI" id="CHEBI:57692"/>
    </cofactor>
</comment>
<dbReference type="SUPFAM" id="SSF51905">
    <property type="entry name" value="FAD/NAD(P)-binding domain"/>
    <property type="match status" value="1"/>
</dbReference>
<dbReference type="InterPro" id="IPR000172">
    <property type="entry name" value="GMC_OxRdtase_N"/>
</dbReference>
<dbReference type="Proteomes" id="UP000070409">
    <property type="component" value="Unassembled WGS sequence"/>
</dbReference>
<dbReference type="EMBL" id="LSRE01000010">
    <property type="protein sequence ID" value="KXO99156.1"/>
    <property type="molecule type" value="Genomic_DNA"/>
</dbReference>
<evidence type="ECO:0000259" key="7">
    <source>
        <dbReference type="Pfam" id="PF05199"/>
    </source>
</evidence>
<evidence type="ECO:0000313" key="8">
    <source>
        <dbReference type="EMBL" id="KXO99156.1"/>
    </source>
</evidence>
<keyword evidence="3" id="KW-0285">Flavoprotein</keyword>
<dbReference type="InterPro" id="IPR030900">
    <property type="entry name" value="GMC_mycofac_OxRdtase"/>
</dbReference>
<feature type="region of interest" description="Disordered" evidence="5">
    <location>
        <begin position="148"/>
        <end position="167"/>
    </location>
</feature>
<dbReference type="InterPro" id="IPR036188">
    <property type="entry name" value="FAD/NAD-bd_sf"/>
</dbReference>
<comment type="caution">
    <text evidence="8">The sequence shown here is derived from an EMBL/GenBank/DDBJ whole genome shotgun (WGS) entry which is preliminary data.</text>
</comment>
<comment type="similarity">
    <text evidence="2">Belongs to the GMC oxidoreductase family.</text>
</comment>
<evidence type="ECO:0000256" key="1">
    <source>
        <dbReference type="ARBA" id="ARBA00001974"/>
    </source>
</evidence>
<reference evidence="8 9" key="1">
    <citation type="submission" date="2016-02" db="EMBL/GenBank/DDBJ databases">
        <authorList>
            <person name="Teng J.L."/>
            <person name="Tang Y."/>
            <person name="Huang Y."/>
            <person name="Guo F."/>
            <person name="Wei W."/>
            <person name="Chen J.H."/>
            <person name="Wong S.Y."/>
            <person name="Lau S.K."/>
            <person name="Woo P.C."/>
        </authorList>
    </citation>
    <scope>NUCLEOTIDE SEQUENCE [LARGE SCALE GENOMIC DNA]</scope>
    <source>
        <strain evidence="8 9">JCM 13375</strain>
    </source>
</reference>
<evidence type="ECO:0000256" key="3">
    <source>
        <dbReference type="ARBA" id="ARBA00022630"/>
    </source>
</evidence>
<dbReference type="NCBIfam" id="TIGR04542">
    <property type="entry name" value="GMC_mycofac_2"/>
    <property type="match status" value="1"/>
</dbReference>
<name>A0A137ZLW4_9ACTN</name>
<accession>A0A137ZLW4</accession>
<dbReference type="Gene3D" id="3.30.410.40">
    <property type="match status" value="1"/>
</dbReference>
<dbReference type="InterPro" id="IPR012132">
    <property type="entry name" value="GMC_OxRdtase"/>
</dbReference>
<dbReference type="Gene3D" id="3.50.50.60">
    <property type="entry name" value="FAD/NAD(P)-binding domain"/>
    <property type="match status" value="2"/>
</dbReference>
<dbReference type="PANTHER" id="PTHR11552:SF147">
    <property type="entry name" value="CHOLINE DEHYDROGENASE, MITOCHONDRIAL"/>
    <property type="match status" value="1"/>
</dbReference>
<gene>
    <name evidence="8" type="ORF">AXK61_17940</name>
</gene>
<dbReference type="PANTHER" id="PTHR11552">
    <property type="entry name" value="GLUCOSE-METHANOL-CHOLINE GMC OXIDOREDUCTASE"/>
    <property type="match status" value="1"/>
</dbReference>
<protein>
    <recommendedName>
        <fullName evidence="10">Glucose-methanol-choline oxidoreductase</fullName>
    </recommendedName>
</protein>
<dbReference type="Pfam" id="PF00732">
    <property type="entry name" value="GMC_oxred_N"/>
    <property type="match status" value="1"/>
</dbReference>
<proteinExistence type="inferred from homology"/>
<evidence type="ECO:0008006" key="10">
    <source>
        <dbReference type="Google" id="ProtNLM"/>
    </source>
</evidence>
<keyword evidence="4" id="KW-0274">FAD</keyword>
<organism evidence="8 9">
    <name type="scientific">Tsukamurella pseudospumae</name>
    <dbReference type="NCBI Taxonomy" id="239498"/>
    <lineage>
        <taxon>Bacteria</taxon>
        <taxon>Bacillati</taxon>
        <taxon>Actinomycetota</taxon>
        <taxon>Actinomycetes</taxon>
        <taxon>Mycobacteriales</taxon>
        <taxon>Tsukamurellaceae</taxon>
        <taxon>Tsukamurella</taxon>
    </lineage>
</organism>
<dbReference type="Pfam" id="PF05199">
    <property type="entry name" value="GMC_oxred_C"/>
    <property type="match status" value="1"/>
</dbReference>
<sequence>MNAPDVVVIGAGSAGCLVAAHLARDRTRRVLLLERGPLAVPEQAITELTTLPIGPGAERVLRRQETRGRDIVRGTGIGGSSVVNGGYFLRGHLDDYRAWPWSLDEITAGFEELEPQMRASPFTDDELGEVATAFEKYWRARSPRDVGAPTGYAKPAQRARTTPDSSAWPTVGINRVRSNRTGGHRWTVADAFLRGGASGPELRRGVGLALLGTPGRVTGVLTDGGRIDCGEIVLAAGTLGSGALLAPLLGPLITHEHPETLVRFAPMGPLRRNPLLQTVLHTDPGIEIRCYSDDFARYVAGLPASGVCVGVADMTHPTIGTIRPGGNADAVELDLGVPDENSRARMADAAAQVVDMLESPEFAHLVRPGTVAVDQSPGMSSHAWGTVPLGTHSAQDGSVLGVTGLRVVDGSVLPGPLRSGPHASVLMTAGRIAQRLVS</sequence>
<evidence type="ECO:0000259" key="6">
    <source>
        <dbReference type="Pfam" id="PF00732"/>
    </source>
</evidence>
<evidence type="ECO:0000256" key="5">
    <source>
        <dbReference type="SAM" id="MobiDB-lite"/>
    </source>
</evidence>
<feature type="domain" description="Glucose-methanol-choline oxidoreductase N-terminal" evidence="6">
    <location>
        <begin position="6"/>
        <end position="153"/>
    </location>
</feature>
<feature type="domain" description="Glucose-methanol-choline oxidoreductase C-terminal" evidence="7">
    <location>
        <begin position="339"/>
        <end position="429"/>
    </location>
</feature>
<dbReference type="InterPro" id="IPR007867">
    <property type="entry name" value="GMC_OxRtase_C"/>
</dbReference>
<dbReference type="RefSeq" id="WP_068744648.1">
    <property type="nucleotide sequence ID" value="NZ_LSRE01000010.1"/>
</dbReference>
<evidence type="ECO:0000313" key="9">
    <source>
        <dbReference type="Proteomes" id="UP000070409"/>
    </source>
</evidence>